<reference evidence="2" key="1">
    <citation type="submission" date="2013-08" db="EMBL/GenBank/DDBJ databases">
        <authorList>
            <person name="Mendez C."/>
            <person name="Richter M."/>
            <person name="Ferrer M."/>
            <person name="Sanchez J."/>
        </authorList>
    </citation>
    <scope>NUCLEOTIDE SEQUENCE</scope>
</reference>
<dbReference type="PANTHER" id="PTHR36512:SF3">
    <property type="entry name" value="BLR5678 PROTEIN"/>
    <property type="match status" value="1"/>
</dbReference>
<dbReference type="PANTHER" id="PTHR36512">
    <property type="entry name" value="D-AMINOPEPTIDASE"/>
    <property type="match status" value="1"/>
</dbReference>
<comment type="caution">
    <text evidence="2">The sequence shown here is derived from an EMBL/GenBank/DDBJ whole genome shotgun (WGS) entry which is preliminary data.</text>
</comment>
<dbReference type="InterPro" id="IPR005321">
    <property type="entry name" value="Peptidase_S58_DmpA"/>
</dbReference>
<dbReference type="Gene3D" id="3.60.70.12">
    <property type="entry name" value="L-amino peptidase D-ALA esterase/amidase"/>
    <property type="match status" value="1"/>
</dbReference>
<feature type="non-terminal residue" evidence="2">
    <location>
        <position position="67"/>
    </location>
</feature>
<protein>
    <submittedName>
        <fullName evidence="2">Peptidase S58 DmpA</fullName>
    </submittedName>
</protein>
<dbReference type="SUPFAM" id="SSF56266">
    <property type="entry name" value="DmpA/ArgJ-like"/>
    <property type="match status" value="1"/>
</dbReference>
<name>T0YGW5_9ZZZZ</name>
<evidence type="ECO:0000313" key="2">
    <source>
        <dbReference type="EMBL" id="EQD32333.1"/>
    </source>
</evidence>
<dbReference type="AlphaFoldDB" id="T0YGW5"/>
<gene>
    <name evidence="2" type="ORF">B1B_17735</name>
</gene>
<dbReference type="InterPro" id="IPR016117">
    <property type="entry name" value="ArgJ-like_dom_sf"/>
</dbReference>
<dbReference type="GO" id="GO:0004177">
    <property type="term" value="F:aminopeptidase activity"/>
    <property type="evidence" value="ECO:0007669"/>
    <property type="project" value="TreeGrafter"/>
</dbReference>
<proteinExistence type="inferred from homology"/>
<comment type="similarity">
    <text evidence="1">Belongs to the peptidase S58 family.</text>
</comment>
<dbReference type="Pfam" id="PF03576">
    <property type="entry name" value="Peptidase_S58"/>
    <property type="match status" value="1"/>
</dbReference>
<sequence>MTKRARAYGIAPDSLPSGTLNAITDVPGVRVGQKTVFAGEDTRTGVTVVWPHGGNRSCRRRHWYTKA</sequence>
<accession>T0YGW5</accession>
<evidence type="ECO:0000256" key="1">
    <source>
        <dbReference type="ARBA" id="ARBA00007068"/>
    </source>
</evidence>
<reference evidence="2" key="2">
    <citation type="journal article" date="2014" name="ISME J.">
        <title>Microbial stratification in low pH oxic and suboxic macroscopic growths along an acid mine drainage.</title>
        <authorList>
            <person name="Mendez-Garcia C."/>
            <person name="Mesa V."/>
            <person name="Sprenger R.R."/>
            <person name="Richter M."/>
            <person name="Diez M.S."/>
            <person name="Solano J."/>
            <person name="Bargiela R."/>
            <person name="Golyshina O.V."/>
            <person name="Manteca A."/>
            <person name="Ramos J.L."/>
            <person name="Gallego J.R."/>
            <person name="Llorente I."/>
            <person name="Martins Dos Santos V.A."/>
            <person name="Jensen O.N."/>
            <person name="Pelaez A.I."/>
            <person name="Sanchez J."/>
            <person name="Ferrer M."/>
        </authorList>
    </citation>
    <scope>NUCLEOTIDE SEQUENCE</scope>
</reference>
<dbReference type="EMBL" id="AUZY01011862">
    <property type="protein sequence ID" value="EQD32333.1"/>
    <property type="molecule type" value="Genomic_DNA"/>
</dbReference>
<organism evidence="2">
    <name type="scientific">mine drainage metagenome</name>
    <dbReference type="NCBI Taxonomy" id="410659"/>
    <lineage>
        <taxon>unclassified sequences</taxon>
        <taxon>metagenomes</taxon>
        <taxon>ecological metagenomes</taxon>
    </lineage>
</organism>